<dbReference type="InterPro" id="IPR057765">
    <property type="entry name" value="MS1-like_ubiquitin"/>
</dbReference>
<evidence type="ECO:0000259" key="1">
    <source>
        <dbReference type="Pfam" id="PF25565"/>
    </source>
</evidence>
<reference evidence="3" key="2">
    <citation type="submission" date="2023-05" db="EMBL/GenBank/DDBJ databases">
        <authorList>
            <person name="Schelkunov M.I."/>
        </authorList>
    </citation>
    <scope>NUCLEOTIDE SEQUENCE</scope>
    <source>
        <strain evidence="3">Hsosn_3</strain>
        <tissue evidence="3">Leaf</tissue>
    </source>
</reference>
<feature type="domain" description="PHD finger protein MALE STERILITY 1-like ubiquitin-like" evidence="1">
    <location>
        <begin position="182"/>
        <end position="273"/>
    </location>
</feature>
<accession>A0AAD8MRX5</accession>
<gene>
    <name evidence="3" type="ORF">POM88_015313</name>
</gene>
<dbReference type="AlphaFoldDB" id="A0AAD8MRX5"/>
<keyword evidence="4" id="KW-1185">Reference proteome</keyword>
<dbReference type="Pfam" id="PF25565">
    <property type="entry name" value="Ubiquitin_At1g33420"/>
    <property type="match status" value="1"/>
</dbReference>
<evidence type="ECO:0000259" key="2">
    <source>
        <dbReference type="Pfam" id="PF25874"/>
    </source>
</evidence>
<sequence>MYKFKIHDKVEEEDISAKESSTFASLLARVDSRWSKQKLEHSAKVIVNILRVNRAMVTGSGAMSRQELRDRARQCIGDTGLIDFVLKSVKSYSMIGNQIISRVKNPATRLIEFAIRDENVVDSTTVIAHPPGLNVYGDVLFLYRNVLLGYPEWDPVSIATQVILDSKQFVKEWVYDDEEIDHFMTLTCRVLPSFDELETELTRQLCPGEVVIVPSEMTVGELKLVAQCALRDTYCLMKDFVVTQIGGLKGIEEGLMLSCAVHHGAQVWIRGTGLDLETRLRYEGGPDDGKVDCVCGVKRDDGGENGGL</sequence>
<evidence type="ECO:0000313" key="4">
    <source>
        <dbReference type="Proteomes" id="UP001237642"/>
    </source>
</evidence>
<dbReference type="Pfam" id="PF25874">
    <property type="entry name" value="WHD_plant_repro"/>
    <property type="match status" value="1"/>
</dbReference>
<name>A0AAD8MRX5_9APIA</name>
<comment type="caution">
    <text evidence="3">The sequence shown here is derived from an EMBL/GenBank/DDBJ whole genome shotgun (WGS) entry which is preliminary data.</text>
</comment>
<dbReference type="EMBL" id="JAUIZM010000004">
    <property type="protein sequence ID" value="KAK1387135.1"/>
    <property type="molecule type" value="Genomic_DNA"/>
</dbReference>
<dbReference type="InterPro" id="IPR059080">
    <property type="entry name" value="WHD_PTC1"/>
</dbReference>
<proteinExistence type="predicted"/>
<reference evidence="3" key="1">
    <citation type="submission" date="2023-02" db="EMBL/GenBank/DDBJ databases">
        <title>Genome of toxic invasive species Heracleum sosnowskyi carries increased number of genes despite the absence of recent whole-genome duplications.</title>
        <authorList>
            <person name="Schelkunov M."/>
            <person name="Shtratnikova V."/>
            <person name="Makarenko M."/>
            <person name="Klepikova A."/>
            <person name="Omelchenko D."/>
            <person name="Novikova G."/>
            <person name="Obukhova E."/>
            <person name="Bogdanov V."/>
            <person name="Penin A."/>
            <person name="Logacheva M."/>
        </authorList>
    </citation>
    <scope>NUCLEOTIDE SEQUENCE</scope>
    <source>
        <strain evidence="3">Hsosn_3</strain>
        <tissue evidence="3">Leaf</tissue>
    </source>
</reference>
<dbReference type="PANTHER" id="PTHR46201:SF8">
    <property type="entry name" value="CHROMATIN REGULATOR PHD FAMILY"/>
    <property type="match status" value="1"/>
</dbReference>
<feature type="domain" description="PTC1-like winged helix-turn-helix" evidence="2">
    <location>
        <begin position="33"/>
        <end position="117"/>
    </location>
</feature>
<protein>
    <submittedName>
        <fullName evidence="3">PHD domain-containing protein</fullName>
    </submittedName>
</protein>
<dbReference type="PANTHER" id="PTHR46201">
    <property type="entry name" value="PHD FINGER PROTEIN MALE MEIOCYTE DEATH 1-RELATED"/>
    <property type="match status" value="1"/>
</dbReference>
<dbReference type="Proteomes" id="UP001237642">
    <property type="component" value="Unassembled WGS sequence"/>
</dbReference>
<organism evidence="3 4">
    <name type="scientific">Heracleum sosnowskyi</name>
    <dbReference type="NCBI Taxonomy" id="360622"/>
    <lineage>
        <taxon>Eukaryota</taxon>
        <taxon>Viridiplantae</taxon>
        <taxon>Streptophyta</taxon>
        <taxon>Embryophyta</taxon>
        <taxon>Tracheophyta</taxon>
        <taxon>Spermatophyta</taxon>
        <taxon>Magnoliopsida</taxon>
        <taxon>eudicotyledons</taxon>
        <taxon>Gunneridae</taxon>
        <taxon>Pentapetalae</taxon>
        <taxon>asterids</taxon>
        <taxon>campanulids</taxon>
        <taxon>Apiales</taxon>
        <taxon>Apiaceae</taxon>
        <taxon>Apioideae</taxon>
        <taxon>apioid superclade</taxon>
        <taxon>Tordylieae</taxon>
        <taxon>Tordyliinae</taxon>
        <taxon>Heracleum</taxon>
    </lineage>
</organism>
<evidence type="ECO:0000313" key="3">
    <source>
        <dbReference type="EMBL" id="KAK1387135.1"/>
    </source>
</evidence>